<evidence type="ECO:0000256" key="1">
    <source>
        <dbReference type="ARBA" id="ARBA00001954"/>
    </source>
</evidence>
<keyword evidence="6" id="KW-0408">Iron</keyword>
<feature type="domain" description="TauD/TfdA-like" evidence="7">
    <location>
        <begin position="48"/>
        <end position="331"/>
    </location>
</feature>
<dbReference type="EMBL" id="BOOZ01000060">
    <property type="protein sequence ID" value="GIJ12735.1"/>
    <property type="molecule type" value="Genomic_DNA"/>
</dbReference>
<dbReference type="InterPro" id="IPR051323">
    <property type="entry name" value="AtsK-like"/>
</dbReference>
<dbReference type="SUPFAM" id="SSF51197">
    <property type="entry name" value="Clavaminate synthase-like"/>
    <property type="match status" value="1"/>
</dbReference>
<dbReference type="Pfam" id="PF02668">
    <property type="entry name" value="TauD"/>
    <property type="match status" value="1"/>
</dbReference>
<keyword evidence="5" id="KW-0560">Oxidoreductase</keyword>
<dbReference type="GO" id="GO:0051213">
    <property type="term" value="F:dioxygenase activity"/>
    <property type="evidence" value="ECO:0007669"/>
    <property type="project" value="UniProtKB-KW"/>
</dbReference>
<evidence type="ECO:0000313" key="8">
    <source>
        <dbReference type="EMBL" id="GIJ12735.1"/>
    </source>
</evidence>
<dbReference type="PANTHER" id="PTHR30468">
    <property type="entry name" value="ALPHA-KETOGLUTARATE-DEPENDENT SULFONATE DIOXYGENASE"/>
    <property type="match status" value="1"/>
</dbReference>
<comment type="cofactor">
    <cofactor evidence="1">
        <name>Fe(2+)</name>
        <dbReference type="ChEBI" id="CHEBI:29033"/>
    </cofactor>
</comment>
<comment type="caution">
    <text evidence="8">The sequence shown here is derived from an EMBL/GenBank/DDBJ whole genome shotgun (WGS) entry which is preliminary data.</text>
</comment>
<evidence type="ECO:0000256" key="5">
    <source>
        <dbReference type="ARBA" id="ARBA00023002"/>
    </source>
</evidence>
<keyword evidence="3" id="KW-0479">Metal-binding</keyword>
<name>A0ABQ4I4D2_9ACTN</name>
<dbReference type="Gene3D" id="3.60.130.10">
    <property type="entry name" value="Clavaminate synthase-like"/>
    <property type="match status" value="1"/>
</dbReference>
<evidence type="ECO:0000256" key="2">
    <source>
        <dbReference type="ARBA" id="ARBA00005896"/>
    </source>
</evidence>
<sequence length="359" mass="39954">MQPAIKRRNRFGSTVGKDWKKLLREVFERWAGMSAPNFVNTHRADQLDVRPVAGHIGAEVMGCDLSGALTDSVVAEIRKAMLAFKVLFFRGQTLEHAQHVALGQRFGELTLRSRTQSNAALDEYPQILTISPQIDEECYGRDYEAHYRTRWATTITGWHSDMTHVVNPPAAAILRAEVAPPVGGDTQWTNLVAAYEGLSAPLRAFIDSLRAEHSFFAGYRMVDHDPIDREIIDMIEGDPLVAVHPVVRVHPETGERALFVNPSRTGRILGLSPAESGHILDLLFAQMTRPEFTVRFRWEEGSVAMWDNRSTAHIAATDLKPGTRRTLHRVTIVGDRPVGPDGFISQLVSGKSFGTTVEV</sequence>
<comment type="similarity">
    <text evidence="2">Belongs to the TfdA dioxygenase family.</text>
</comment>
<evidence type="ECO:0000313" key="9">
    <source>
        <dbReference type="Proteomes" id="UP000647017"/>
    </source>
</evidence>
<dbReference type="PANTHER" id="PTHR30468:SF5">
    <property type="entry name" value="ALPHA-KETOGLUTARATE-DEPENDENT SULFATE ESTER DIOXYGENASE"/>
    <property type="match status" value="1"/>
</dbReference>
<reference evidence="8 9" key="1">
    <citation type="submission" date="2021-01" db="EMBL/GenBank/DDBJ databases">
        <title>Whole genome shotgun sequence of Verrucosispora andamanensis NBRC 109075.</title>
        <authorList>
            <person name="Komaki H."/>
            <person name="Tamura T."/>
        </authorList>
    </citation>
    <scope>NUCLEOTIDE SEQUENCE [LARGE SCALE GENOMIC DNA]</scope>
    <source>
        <strain evidence="8 9">NBRC 109075</strain>
    </source>
</reference>
<accession>A0ABQ4I4D2</accession>
<dbReference type="InterPro" id="IPR003819">
    <property type="entry name" value="TauD/TfdA-like"/>
</dbReference>
<dbReference type="Proteomes" id="UP000647017">
    <property type="component" value="Unassembled WGS sequence"/>
</dbReference>
<keyword evidence="9" id="KW-1185">Reference proteome</keyword>
<evidence type="ECO:0000256" key="4">
    <source>
        <dbReference type="ARBA" id="ARBA00022964"/>
    </source>
</evidence>
<evidence type="ECO:0000259" key="7">
    <source>
        <dbReference type="Pfam" id="PF02668"/>
    </source>
</evidence>
<protein>
    <submittedName>
        <fullName evidence="8">Taurine dioxygenase</fullName>
    </submittedName>
</protein>
<proteinExistence type="inferred from homology"/>
<organism evidence="8 9">
    <name type="scientific">Micromonospora andamanensis</name>
    <dbReference type="NCBI Taxonomy" id="1287068"/>
    <lineage>
        <taxon>Bacteria</taxon>
        <taxon>Bacillati</taxon>
        <taxon>Actinomycetota</taxon>
        <taxon>Actinomycetes</taxon>
        <taxon>Micromonosporales</taxon>
        <taxon>Micromonosporaceae</taxon>
        <taxon>Micromonospora</taxon>
    </lineage>
</organism>
<keyword evidence="4 8" id="KW-0223">Dioxygenase</keyword>
<dbReference type="InterPro" id="IPR042098">
    <property type="entry name" value="TauD-like_sf"/>
</dbReference>
<evidence type="ECO:0000256" key="6">
    <source>
        <dbReference type="ARBA" id="ARBA00023004"/>
    </source>
</evidence>
<gene>
    <name evidence="8" type="ORF">Van01_59490</name>
</gene>
<evidence type="ECO:0000256" key="3">
    <source>
        <dbReference type="ARBA" id="ARBA00022723"/>
    </source>
</evidence>